<dbReference type="RefSeq" id="WP_315743912.1">
    <property type="nucleotide sequence ID" value="NZ_JAVYAA010000001.1"/>
</dbReference>
<dbReference type="Gene3D" id="2.60.40.1630">
    <property type="entry name" value="bacillus anthracis domain"/>
    <property type="match status" value="1"/>
</dbReference>
<proteinExistence type="predicted"/>
<comment type="caution">
    <text evidence="3">The sequence shown here is derived from an EMBL/GenBank/DDBJ whole genome shotgun (WGS) entry which is preliminary data.</text>
</comment>
<protein>
    <submittedName>
        <fullName evidence="3">DUF4179 domain-containing protein</fullName>
    </submittedName>
</protein>
<sequence length="570" mass="64256">MAQNCINQERIEELMIQKQLGTVMEHIEGCIACRLRLEACIEEGQMLKDALFHAQPDEDFTAQVMAGILSTDSASIEEQQISEDGENYSGWFRRKLRIRWPLVTAAGLLLVLLSMSFAQPTIANWIKSLFSTTDTVDVSLLHSENLGIHHFANIKVSDKGYTLEIKEVVVDTVRALIAYRLTDPSGKVVNDMFNADLIAFTDANGKSIGARVTGHDFLPELKENGYVNSGYSIAKISFVNTPETDIIHMNGNIDYIGHTSEKPEFYNFLQGNWRFSMEIDIKLARKQFQMIPLHDAKYIAPDGTQIAATKLIYHASAYQIEFQTRISPAAVPPSDPIHMNDYHQLGFYLEDQHGNKLGRVNYAANDKDEDYRSTLDNMYCRNDNKDSSDLITCIYTMYNIRDNVPDPARIVVKNYNLPVHSSESVTVNMKQLSSHPVTMKAQGDVLAVMKVDGFADSRPFLEQGKGTSLKLIVSGVFRNNFRYDQWVATDEAGQAYTLYINGTGEMHYKNVEDDRMTLTLEGGRPEESPFALVDGMQHIPKQLTLTRKVTDKLFTGLEWSILLPACTQED</sequence>
<dbReference type="Proteomes" id="UP001250538">
    <property type="component" value="Unassembled WGS sequence"/>
</dbReference>
<keyword evidence="1" id="KW-0472">Membrane</keyword>
<accession>A0AAJ2JRM8</accession>
<dbReference type="Pfam" id="PF13786">
    <property type="entry name" value="DUF4179"/>
    <property type="match status" value="1"/>
</dbReference>
<evidence type="ECO:0000313" key="3">
    <source>
        <dbReference type="EMBL" id="MDT8975753.1"/>
    </source>
</evidence>
<organism evidence="3 4">
    <name type="scientific">Paenibacillus suaedae</name>
    <dbReference type="NCBI Taxonomy" id="3077233"/>
    <lineage>
        <taxon>Bacteria</taxon>
        <taxon>Bacillati</taxon>
        <taxon>Bacillota</taxon>
        <taxon>Bacilli</taxon>
        <taxon>Bacillales</taxon>
        <taxon>Paenibacillaceae</taxon>
        <taxon>Paenibacillus</taxon>
    </lineage>
</organism>
<feature type="domain" description="DUF4179" evidence="2">
    <location>
        <begin position="94"/>
        <end position="181"/>
    </location>
</feature>
<feature type="transmembrane region" description="Helical" evidence="1">
    <location>
        <begin position="100"/>
        <end position="118"/>
    </location>
</feature>
<reference evidence="4" key="1">
    <citation type="submission" date="2023-09" db="EMBL/GenBank/DDBJ databases">
        <title>Paenibacillus sp. chi10 Genome sequencing and assembly.</title>
        <authorList>
            <person name="Kim I."/>
        </authorList>
    </citation>
    <scope>NUCLEOTIDE SEQUENCE [LARGE SCALE GENOMIC DNA]</scope>
    <source>
        <strain evidence="4">chi10</strain>
    </source>
</reference>
<dbReference type="AlphaFoldDB" id="A0AAJ2JRM8"/>
<evidence type="ECO:0000256" key="1">
    <source>
        <dbReference type="SAM" id="Phobius"/>
    </source>
</evidence>
<keyword evidence="1" id="KW-1133">Transmembrane helix</keyword>
<dbReference type="InterPro" id="IPR025436">
    <property type="entry name" value="DUF4179"/>
</dbReference>
<keyword evidence="1" id="KW-0812">Transmembrane</keyword>
<gene>
    <name evidence="3" type="ORF">RQP50_05810</name>
</gene>
<evidence type="ECO:0000313" key="4">
    <source>
        <dbReference type="Proteomes" id="UP001250538"/>
    </source>
</evidence>
<keyword evidence="4" id="KW-1185">Reference proteome</keyword>
<name>A0AAJ2JRM8_9BACL</name>
<dbReference type="EMBL" id="JAVYAA010000001">
    <property type="protein sequence ID" value="MDT8975753.1"/>
    <property type="molecule type" value="Genomic_DNA"/>
</dbReference>
<evidence type="ECO:0000259" key="2">
    <source>
        <dbReference type="Pfam" id="PF13786"/>
    </source>
</evidence>